<dbReference type="Gene3D" id="3.40.640.10">
    <property type="entry name" value="Type I PLP-dependent aspartate aminotransferase-like (Major domain)"/>
    <property type="match status" value="1"/>
</dbReference>
<feature type="domain" description="L-seryl-tRNA selenium transferase N-terminal" evidence="9">
    <location>
        <begin position="59"/>
        <end position="98"/>
    </location>
</feature>
<comment type="function">
    <text evidence="8">Converts seryl-tRNA(Sec) to selenocysteinyl-tRNA(Sec) required for selenoprotein biosynthesis.</text>
</comment>
<dbReference type="EMBL" id="AP023356">
    <property type="protein sequence ID" value="BCJ41067.1"/>
    <property type="molecule type" value="Genomic_DNA"/>
</dbReference>
<feature type="modified residue" description="N6-(pyridoxal phosphate)lysine" evidence="8">
    <location>
        <position position="331"/>
    </location>
</feature>
<keyword evidence="4 8" id="KW-0663">Pyridoxal phosphate</keyword>
<evidence type="ECO:0000256" key="1">
    <source>
        <dbReference type="ARBA" id="ARBA00001933"/>
    </source>
</evidence>
<evidence type="ECO:0000256" key="2">
    <source>
        <dbReference type="ARBA" id="ARBA00022490"/>
    </source>
</evidence>
<dbReference type="Proteomes" id="UP000676967">
    <property type="component" value="Chromosome"/>
</dbReference>
<comment type="catalytic activity">
    <reaction evidence="8">
        <text>L-seryl-tRNA(Sec) + selenophosphate + H(+) = L-selenocysteinyl-tRNA(Sec) + phosphate</text>
        <dbReference type="Rhea" id="RHEA:22728"/>
        <dbReference type="Rhea" id="RHEA-COMP:9742"/>
        <dbReference type="Rhea" id="RHEA-COMP:9743"/>
        <dbReference type="ChEBI" id="CHEBI:15378"/>
        <dbReference type="ChEBI" id="CHEBI:16144"/>
        <dbReference type="ChEBI" id="CHEBI:43474"/>
        <dbReference type="ChEBI" id="CHEBI:78533"/>
        <dbReference type="ChEBI" id="CHEBI:78573"/>
        <dbReference type="EC" id="2.9.1.1"/>
    </reaction>
</comment>
<comment type="pathway">
    <text evidence="8">Aminoacyl-tRNA biosynthesis; selenocysteinyl-tRNA(Sec) biosynthesis; selenocysteinyl-tRNA(Sec) from L-seryl-tRNA(Sec) (bacterial route): step 1/1.</text>
</comment>
<dbReference type="HAMAP" id="MF_00423">
    <property type="entry name" value="SelA"/>
    <property type="match status" value="1"/>
</dbReference>
<dbReference type="InterPro" id="IPR018319">
    <property type="entry name" value="SelA-like"/>
</dbReference>
<dbReference type="Pfam" id="PF12390">
    <property type="entry name" value="Se-cys_synth_N"/>
    <property type="match status" value="1"/>
</dbReference>
<keyword evidence="5 8" id="KW-0648">Protein biosynthesis</keyword>
<reference evidence="10 11" key="1">
    <citation type="submission" date="2020-08" db="EMBL/GenBank/DDBJ databases">
        <title>Whole genome shotgun sequence of Actinoplanes ianthinogenes NBRC 13996.</title>
        <authorList>
            <person name="Komaki H."/>
            <person name="Tamura T."/>
        </authorList>
    </citation>
    <scope>NUCLEOTIDE SEQUENCE [LARGE SCALE GENOMIC DNA]</scope>
    <source>
        <strain evidence="10 11">NBRC 13996</strain>
    </source>
</reference>
<evidence type="ECO:0000256" key="7">
    <source>
        <dbReference type="ARBA" id="ARBA00044507"/>
    </source>
</evidence>
<comment type="cofactor">
    <cofactor evidence="1 8">
        <name>pyridoxal 5'-phosphate</name>
        <dbReference type="ChEBI" id="CHEBI:597326"/>
    </cofactor>
</comment>
<sequence>MITEAFRRLVLLAVFNTDVTRYPGQAGSIPVRLRSSPGRSVAATAFVSFAAREVCVDRRRDIPRTDVVLADPRLRAATERLGREPVKAAVHAAQQRARAGKLAPEDVTDAAVAGLPGTAGGLRPVLNATGVVLHTNLGRAALSSAAVDAIVAASGATDVELDLSSGKRARRGRTALAALAAAVPRAEAVHVVNNGAAALVLAATALAAGREIVVSRGEMVEIGDGFRLPDLLESTGARLREVGTTNRTSPADYAAAVGPETGFILKVHPSNFVVRGFTSAAPVRSLTGFGVPVVVDIGSGLLAADPLLPDEPDAAGTLRDGADLVIASGDKLLGGPQAGLLLGSAALVERLRRHPLARALRVDKLTLAALEATVAGPVPPTWQALRYDPEELRERTVRLCARLDRAGAEVIPSVAVVGGGGAPELQLASWSLSLPLAYAEPLRHADPPVVGRVERGRLLLDLRCVPSAADELVLRAILAAGD</sequence>
<dbReference type="GO" id="GO:0016740">
    <property type="term" value="F:transferase activity"/>
    <property type="evidence" value="ECO:0007669"/>
    <property type="project" value="UniProtKB-KW"/>
</dbReference>
<dbReference type="InterPro" id="IPR015421">
    <property type="entry name" value="PyrdxlP-dep_Trfase_major"/>
</dbReference>
<proteinExistence type="inferred from homology"/>
<dbReference type="PANTHER" id="PTHR32328:SF0">
    <property type="entry name" value="L-SERYL-TRNA(SEC) SELENIUM TRANSFERASE"/>
    <property type="match status" value="1"/>
</dbReference>
<dbReference type="Pfam" id="PF03841">
    <property type="entry name" value="SelA"/>
    <property type="match status" value="1"/>
</dbReference>
<dbReference type="Gene3D" id="3.90.1150.180">
    <property type="match status" value="1"/>
</dbReference>
<dbReference type="SUPFAM" id="SSF53383">
    <property type="entry name" value="PLP-dependent transferases"/>
    <property type="match status" value="1"/>
</dbReference>
<dbReference type="NCBIfam" id="TIGR00474">
    <property type="entry name" value="selA"/>
    <property type="match status" value="1"/>
</dbReference>
<gene>
    <name evidence="8 10" type="primary">selA</name>
    <name evidence="10" type="ORF">Aiant_17240</name>
</gene>
<keyword evidence="2 8" id="KW-0963">Cytoplasm</keyword>
<keyword evidence="3 8" id="KW-0808">Transferase</keyword>
<evidence type="ECO:0000313" key="10">
    <source>
        <dbReference type="EMBL" id="BCJ41067.1"/>
    </source>
</evidence>
<dbReference type="PANTHER" id="PTHR32328">
    <property type="entry name" value="L-SERYL-TRNA(SEC) SELENIUM TRANSFERASE"/>
    <property type="match status" value="1"/>
</dbReference>
<dbReference type="EC" id="2.9.1.1" evidence="8"/>
<accession>A0ABN6C990</accession>
<protein>
    <recommendedName>
        <fullName evidence="8">L-seryl-tRNA(Sec) selenium transferase</fullName>
        <ecNumber evidence="8">2.9.1.1</ecNumber>
    </recommendedName>
    <alternativeName>
        <fullName evidence="8">Selenocysteine synthase</fullName>
        <shortName evidence="8">Sec synthase</shortName>
    </alternativeName>
    <alternativeName>
        <fullName evidence="8">Selenocysteinyl-tRNA(Sec) synthase</fullName>
    </alternativeName>
</protein>
<evidence type="ECO:0000256" key="4">
    <source>
        <dbReference type="ARBA" id="ARBA00022898"/>
    </source>
</evidence>
<dbReference type="InterPro" id="IPR015424">
    <property type="entry name" value="PyrdxlP-dep_Trfase"/>
</dbReference>
<comment type="similarity">
    <text evidence="7 8">Belongs to the SelA family.</text>
</comment>
<comment type="subcellular location">
    <subcellularLocation>
        <location evidence="8">Cytoplasm</location>
    </subcellularLocation>
</comment>
<evidence type="ECO:0000256" key="3">
    <source>
        <dbReference type="ARBA" id="ARBA00022679"/>
    </source>
</evidence>
<keyword evidence="11" id="KW-1185">Reference proteome</keyword>
<dbReference type="InterPro" id="IPR025862">
    <property type="entry name" value="SelA_trans_N_dom"/>
</dbReference>
<name>A0ABN6C990_9ACTN</name>
<organism evidence="10 11">
    <name type="scientific">Actinoplanes ianthinogenes</name>
    <dbReference type="NCBI Taxonomy" id="122358"/>
    <lineage>
        <taxon>Bacteria</taxon>
        <taxon>Bacillati</taxon>
        <taxon>Actinomycetota</taxon>
        <taxon>Actinomycetes</taxon>
        <taxon>Micromonosporales</taxon>
        <taxon>Micromonosporaceae</taxon>
        <taxon>Actinoplanes</taxon>
    </lineage>
</organism>
<evidence type="ECO:0000256" key="6">
    <source>
        <dbReference type="ARBA" id="ARBA00023266"/>
    </source>
</evidence>
<evidence type="ECO:0000259" key="9">
    <source>
        <dbReference type="Pfam" id="PF12390"/>
    </source>
</evidence>
<evidence type="ECO:0000313" key="11">
    <source>
        <dbReference type="Proteomes" id="UP000676967"/>
    </source>
</evidence>
<keyword evidence="6 8" id="KW-0711">Selenium</keyword>
<dbReference type="InterPro" id="IPR004534">
    <property type="entry name" value="SelA_trans"/>
</dbReference>
<evidence type="ECO:0000256" key="5">
    <source>
        <dbReference type="ARBA" id="ARBA00022917"/>
    </source>
</evidence>
<evidence type="ECO:0000256" key="8">
    <source>
        <dbReference type="HAMAP-Rule" id="MF_00423"/>
    </source>
</evidence>